<dbReference type="Pfam" id="PF08373">
    <property type="entry name" value="RAP"/>
    <property type="match status" value="1"/>
</dbReference>
<dbReference type="PROSITE" id="PS51286">
    <property type="entry name" value="RAP"/>
    <property type="match status" value="1"/>
</dbReference>
<gene>
    <name evidence="3" type="ORF">CLAU1311_LOCUS6483</name>
</gene>
<evidence type="ECO:0000313" key="3">
    <source>
        <dbReference type="EMBL" id="CAE0023481.1"/>
    </source>
</evidence>
<evidence type="ECO:0000256" key="1">
    <source>
        <dbReference type="SAM" id="MobiDB-lite"/>
    </source>
</evidence>
<dbReference type="EMBL" id="HBHU01009919">
    <property type="protein sequence ID" value="CAE0023481.1"/>
    <property type="molecule type" value="Transcribed_RNA"/>
</dbReference>
<dbReference type="AlphaFoldDB" id="A0A7S2Z5L2"/>
<evidence type="ECO:0000259" key="2">
    <source>
        <dbReference type="PROSITE" id="PS51286"/>
    </source>
</evidence>
<reference evidence="3" key="1">
    <citation type="submission" date="2021-01" db="EMBL/GenBank/DDBJ databases">
        <authorList>
            <person name="Corre E."/>
            <person name="Pelletier E."/>
            <person name="Niang G."/>
            <person name="Scheremetjew M."/>
            <person name="Finn R."/>
            <person name="Kale V."/>
            <person name="Holt S."/>
            <person name="Cochrane G."/>
            <person name="Meng A."/>
            <person name="Brown T."/>
            <person name="Cohen L."/>
        </authorList>
    </citation>
    <scope>NUCLEOTIDE SEQUENCE</scope>
    <source>
        <strain evidence="3">RCC856</strain>
    </source>
</reference>
<organism evidence="3">
    <name type="scientific">Chloropicon laureae</name>
    <dbReference type="NCBI Taxonomy" id="464258"/>
    <lineage>
        <taxon>Eukaryota</taxon>
        <taxon>Viridiplantae</taxon>
        <taxon>Chlorophyta</taxon>
        <taxon>Chloropicophyceae</taxon>
        <taxon>Chloropicales</taxon>
        <taxon>Chloropicaceae</taxon>
        <taxon>Chloropicon</taxon>
    </lineage>
</organism>
<accession>A0A7S2Z5L2</accession>
<dbReference type="InterPro" id="IPR013584">
    <property type="entry name" value="RAP"/>
</dbReference>
<name>A0A7S2Z5L2_9CHLO</name>
<feature type="region of interest" description="Disordered" evidence="1">
    <location>
        <begin position="17"/>
        <end position="51"/>
    </location>
</feature>
<sequence length="131" mass="15005">MDSCQIGYFETRKGARRNSDAAQIQQMQEEEALAAMAETSEEAEQEKEEKAVPELLSADFYLSGEEKKCVEVDGPSHFFLNTLGPTGKTLFRNRVHRANGWEVVCLPHFEWEQLQEEEDKQAYIKDLLGFT</sequence>
<dbReference type="SMART" id="SM00952">
    <property type="entry name" value="RAP"/>
    <property type="match status" value="1"/>
</dbReference>
<protein>
    <recommendedName>
        <fullName evidence="2">RAP domain-containing protein</fullName>
    </recommendedName>
</protein>
<feature type="domain" description="RAP" evidence="2">
    <location>
        <begin position="68"/>
        <end position="126"/>
    </location>
</feature>
<proteinExistence type="predicted"/>
<feature type="compositionally biased region" description="Low complexity" evidence="1">
    <location>
        <begin position="21"/>
        <end position="38"/>
    </location>
</feature>